<dbReference type="GO" id="GO:0000155">
    <property type="term" value="F:phosphorelay sensor kinase activity"/>
    <property type="evidence" value="ECO:0007669"/>
    <property type="project" value="InterPro"/>
</dbReference>
<dbReference type="PROSITE" id="PS50109">
    <property type="entry name" value="HIS_KIN"/>
    <property type="match status" value="1"/>
</dbReference>
<keyword evidence="9" id="KW-1185">Reference proteome</keyword>
<sequence length="606" mass="68686">MQQTTPTGKLESITQALPEFSSMLNPVTGCFKDPKREQQALNQLWPQERYAFRLPILIYSLLILSGGVLDYGWYQLSAHFWGFFSLRFIMVLLALWLFLGTRQAVRPANYDSLITLFQSYILLFYFAIFYDRWFLNTHHVISESFFTVLFISYPLMCCFVFPSKVRASCLNSAFSLVTYVFILSLLPEVNLRNKMTEFLAFFFFIYYAYNLMRSKNKNKRALLMYEEKQNEAILLAQKESQDKSRFIAATSHDLRQPLHSLSIYNDLLAQQTHTSEAKAVITKSRQAIDSLKDYFDSLIDISRLDAGTTSTHVEHFALQEVIQQQIDELAPSFPHITVRNIPTRAVVYSDKLILSKCIQQLLKNALLHGTGQQGVQKVLIGVRLSVSEIKLQVLDQGVGIAADQLDSIFDEFSQLNNPERNRNKGLGLGLALVKKSCQALSLPLHVDSKENQGTCFSVTLPRGDYHQISVANVQSIEPEVASDQAQILLLDDDIMILDAMAEMLESWDYRVYKAENAEQALSVAKKITPDMIISDYNLPGRSNGPETLAQINQLYGAPVPAIILTGDINIPVNHSLEPNGYLVLHKPIKGAQLRVAMKKIYNNKVK</sequence>
<accession>A0A418YF21</accession>
<organism evidence="8 9">
    <name type="scientific">Motilimonas pumila</name>
    <dbReference type="NCBI Taxonomy" id="2303987"/>
    <lineage>
        <taxon>Bacteria</taxon>
        <taxon>Pseudomonadati</taxon>
        <taxon>Pseudomonadota</taxon>
        <taxon>Gammaproteobacteria</taxon>
        <taxon>Alteromonadales</taxon>
        <taxon>Alteromonadales genera incertae sedis</taxon>
        <taxon>Motilimonas</taxon>
    </lineage>
</organism>
<dbReference type="CDD" id="cd00082">
    <property type="entry name" value="HisKA"/>
    <property type="match status" value="1"/>
</dbReference>
<dbReference type="SMART" id="SM00388">
    <property type="entry name" value="HisKA"/>
    <property type="match status" value="1"/>
</dbReference>
<feature type="transmembrane region" description="Helical" evidence="5">
    <location>
        <begin position="110"/>
        <end position="128"/>
    </location>
</feature>
<keyword evidence="3 4" id="KW-0597">Phosphoprotein</keyword>
<dbReference type="CDD" id="cd00156">
    <property type="entry name" value="REC"/>
    <property type="match status" value="1"/>
</dbReference>
<feature type="modified residue" description="4-aspartylphosphate" evidence="4">
    <location>
        <position position="535"/>
    </location>
</feature>
<dbReference type="EMBL" id="QZCH01000010">
    <property type="protein sequence ID" value="RJG47868.1"/>
    <property type="molecule type" value="Genomic_DNA"/>
</dbReference>
<dbReference type="SUPFAM" id="SSF47384">
    <property type="entry name" value="Homodimeric domain of signal transducing histidine kinase"/>
    <property type="match status" value="1"/>
</dbReference>
<dbReference type="InterPro" id="IPR004358">
    <property type="entry name" value="Sig_transdc_His_kin-like_C"/>
</dbReference>
<dbReference type="Gene3D" id="3.30.565.10">
    <property type="entry name" value="Histidine kinase-like ATPase, C-terminal domain"/>
    <property type="match status" value="1"/>
</dbReference>
<dbReference type="PROSITE" id="PS50110">
    <property type="entry name" value="RESPONSE_REGULATORY"/>
    <property type="match status" value="1"/>
</dbReference>
<evidence type="ECO:0000256" key="4">
    <source>
        <dbReference type="PROSITE-ProRule" id="PRU00169"/>
    </source>
</evidence>
<dbReference type="Pfam" id="PF00072">
    <property type="entry name" value="Response_reg"/>
    <property type="match status" value="1"/>
</dbReference>
<reference evidence="8 9" key="1">
    <citation type="submission" date="2018-09" db="EMBL/GenBank/DDBJ databases">
        <authorList>
            <person name="Wang F."/>
        </authorList>
    </citation>
    <scope>NUCLEOTIDE SEQUENCE [LARGE SCALE GENOMIC DNA]</scope>
    <source>
        <strain evidence="8 9">PLHSC7-2</strain>
    </source>
</reference>
<keyword evidence="5" id="KW-0472">Membrane</keyword>
<dbReference type="Gene3D" id="1.10.287.130">
    <property type="match status" value="1"/>
</dbReference>
<evidence type="ECO:0000259" key="7">
    <source>
        <dbReference type="PROSITE" id="PS50110"/>
    </source>
</evidence>
<feature type="domain" description="Histidine kinase" evidence="6">
    <location>
        <begin position="249"/>
        <end position="464"/>
    </location>
</feature>
<dbReference type="PANTHER" id="PTHR43547">
    <property type="entry name" value="TWO-COMPONENT HISTIDINE KINASE"/>
    <property type="match status" value="1"/>
</dbReference>
<dbReference type="PANTHER" id="PTHR43547:SF2">
    <property type="entry name" value="HYBRID SIGNAL TRANSDUCTION HISTIDINE KINASE C"/>
    <property type="match status" value="1"/>
</dbReference>
<dbReference type="RefSeq" id="WP_119910451.1">
    <property type="nucleotide sequence ID" value="NZ_QZCH01000010.1"/>
</dbReference>
<feature type="transmembrane region" description="Helical" evidence="5">
    <location>
        <begin position="168"/>
        <end position="189"/>
    </location>
</feature>
<dbReference type="InterPro" id="IPR011006">
    <property type="entry name" value="CheY-like_superfamily"/>
</dbReference>
<reference evidence="8 9" key="2">
    <citation type="submission" date="2019-01" db="EMBL/GenBank/DDBJ databases">
        <title>Motilimonas pumilus sp. nov., isolated from the gut of sea cucumber (Apostichopus japonicus).</title>
        <authorList>
            <person name="Wang F.-Q."/>
            <person name="Ren L.-H."/>
            <person name="Lin Y.-W."/>
            <person name="Sun G.-H."/>
            <person name="Du Z.-J."/>
            <person name="Zhao J.-X."/>
            <person name="Liu X.-J."/>
            <person name="Liu L.-J."/>
        </authorList>
    </citation>
    <scope>NUCLEOTIDE SEQUENCE [LARGE SCALE GENOMIC DNA]</scope>
    <source>
        <strain evidence="8 9">PLHSC7-2</strain>
    </source>
</reference>
<name>A0A418YF21_9GAMM</name>
<dbReference type="OrthoDB" id="9764438at2"/>
<dbReference type="Pfam" id="PF02518">
    <property type="entry name" value="HATPase_c"/>
    <property type="match status" value="1"/>
</dbReference>
<dbReference type="SUPFAM" id="SSF52172">
    <property type="entry name" value="CheY-like"/>
    <property type="match status" value="1"/>
</dbReference>
<comment type="caution">
    <text evidence="8">The sequence shown here is derived from an EMBL/GenBank/DDBJ whole genome shotgun (WGS) entry which is preliminary data.</text>
</comment>
<evidence type="ECO:0000256" key="1">
    <source>
        <dbReference type="ARBA" id="ARBA00000085"/>
    </source>
</evidence>
<dbReference type="InterPro" id="IPR003594">
    <property type="entry name" value="HATPase_dom"/>
</dbReference>
<dbReference type="PRINTS" id="PR00344">
    <property type="entry name" value="BCTRLSENSOR"/>
</dbReference>
<dbReference type="SMART" id="SM00448">
    <property type="entry name" value="REC"/>
    <property type="match status" value="1"/>
</dbReference>
<keyword evidence="5" id="KW-1133">Transmembrane helix</keyword>
<evidence type="ECO:0000313" key="8">
    <source>
        <dbReference type="EMBL" id="RJG47868.1"/>
    </source>
</evidence>
<feature type="transmembrane region" description="Helical" evidence="5">
    <location>
        <begin position="140"/>
        <end position="161"/>
    </location>
</feature>
<dbReference type="Proteomes" id="UP000283255">
    <property type="component" value="Unassembled WGS sequence"/>
</dbReference>
<proteinExistence type="predicted"/>
<feature type="transmembrane region" description="Helical" evidence="5">
    <location>
        <begin position="56"/>
        <end position="74"/>
    </location>
</feature>
<evidence type="ECO:0000259" key="6">
    <source>
        <dbReference type="PROSITE" id="PS50109"/>
    </source>
</evidence>
<feature type="domain" description="Response regulatory" evidence="7">
    <location>
        <begin position="486"/>
        <end position="601"/>
    </location>
</feature>
<keyword evidence="5" id="KW-0812">Transmembrane</keyword>
<evidence type="ECO:0000256" key="3">
    <source>
        <dbReference type="ARBA" id="ARBA00022553"/>
    </source>
</evidence>
<dbReference type="EC" id="2.7.13.3" evidence="2"/>
<comment type="catalytic activity">
    <reaction evidence="1">
        <text>ATP + protein L-histidine = ADP + protein N-phospho-L-histidine.</text>
        <dbReference type="EC" id="2.7.13.3"/>
    </reaction>
</comment>
<gene>
    <name evidence="8" type="ORF">D1Z90_09140</name>
</gene>
<dbReference type="InterPro" id="IPR036890">
    <property type="entry name" value="HATPase_C_sf"/>
</dbReference>
<dbReference type="InterPro" id="IPR036097">
    <property type="entry name" value="HisK_dim/P_sf"/>
</dbReference>
<dbReference type="AlphaFoldDB" id="A0A418YF21"/>
<dbReference type="InterPro" id="IPR001789">
    <property type="entry name" value="Sig_transdc_resp-reg_receiver"/>
</dbReference>
<feature type="transmembrane region" description="Helical" evidence="5">
    <location>
        <begin position="195"/>
        <end position="212"/>
    </location>
</feature>
<dbReference type="Gene3D" id="3.40.50.2300">
    <property type="match status" value="1"/>
</dbReference>
<dbReference type="SMART" id="SM00387">
    <property type="entry name" value="HATPase_c"/>
    <property type="match status" value="1"/>
</dbReference>
<dbReference type="SUPFAM" id="SSF55874">
    <property type="entry name" value="ATPase domain of HSP90 chaperone/DNA topoisomerase II/histidine kinase"/>
    <property type="match status" value="1"/>
</dbReference>
<evidence type="ECO:0000313" key="9">
    <source>
        <dbReference type="Proteomes" id="UP000283255"/>
    </source>
</evidence>
<protein>
    <recommendedName>
        <fullName evidence="2">histidine kinase</fullName>
        <ecNumber evidence="2">2.7.13.3</ecNumber>
    </recommendedName>
</protein>
<dbReference type="InterPro" id="IPR003661">
    <property type="entry name" value="HisK_dim/P_dom"/>
</dbReference>
<feature type="transmembrane region" description="Helical" evidence="5">
    <location>
        <begin position="80"/>
        <end position="98"/>
    </location>
</feature>
<dbReference type="InterPro" id="IPR005467">
    <property type="entry name" value="His_kinase_dom"/>
</dbReference>
<dbReference type="Pfam" id="PF00512">
    <property type="entry name" value="HisKA"/>
    <property type="match status" value="1"/>
</dbReference>
<evidence type="ECO:0000256" key="2">
    <source>
        <dbReference type="ARBA" id="ARBA00012438"/>
    </source>
</evidence>
<evidence type="ECO:0000256" key="5">
    <source>
        <dbReference type="SAM" id="Phobius"/>
    </source>
</evidence>